<dbReference type="AlphaFoldDB" id="A0A396RPX3"/>
<dbReference type="EMBL" id="QWLV01000001">
    <property type="protein sequence ID" value="RHW18617.1"/>
    <property type="molecule type" value="Genomic_DNA"/>
</dbReference>
<protein>
    <submittedName>
        <fullName evidence="1">Uncharacterized protein</fullName>
    </submittedName>
</protein>
<reference evidence="1 2" key="1">
    <citation type="submission" date="2018-08" db="EMBL/GenBank/DDBJ databases">
        <title>The multiple taxonomic identification of Sphingomonas gilva.</title>
        <authorList>
            <person name="Zhu D."/>
            <person name="Zheng S."/>
        </authorList>
    </citation>
    <scope>NUCLEOTIDE SEQUENCE [LARGE SCALE GENOMIC DNA]</scope>
    <source>
        <strain evidence="1 2">ZDH117</strain>
    </source>
</reference>
<comment type="caution">
    <text evidence="1">The sequence shown here is derived from an EMBL/GenBank/DDBJ whole genome shotgun (WGS) entry which is preliminary data.</text>
</comment>
<dbReference type="OrthoDB" id="7575951at2"/>
<sequence length="87" mass="9127">MTARRPLGELLGELAESAGMLAGGEAVRARSFSISLPIDLRLVATAAGPQVIGDAPQFITRTAFDPDPARLSVEWRAVPAERTGDAP</sequence>
<evidence type="ECO:0000313" key="1">
    <source>
        <dbReference type="EMBL" id="RHW18617.1"/>
    </source>
</evidence>
<gene>
    <name evidence="1" type="ORF">D1610_00110</name>
</gene>
<organism evidence="1 2">
    <name type="scientific">Sphingomonas gilva</name>
    <dbReference type="NCBI Taxonomy" id="2305907"/>
    <lineage>
        <taxon>Bacteria</taxon>
        <taxon>Pseudomonadati</taxon>
        <taxon>Pseudomonadota</taxon>
        <taxon>Alphaproteobacteria</taxon>
        <taxon>Sphingomonadales</taxon>
        <taxon>Sphingomonadaceae</taxon>
        <taxon>Sphingomonas</taxon>
    </lineage>
</organism>
<dbReference type="Proteomes" id="UP000266693">
    <property type="component" value="Unassembled WGS sequence"/>
</dbReference>
<proteinExistence type="predicted"/>
<dbReference type="RefSeq" id="WP_118862123.1">
    <property type="nucleotide sequence ID" value="NZ_QWLV01000001.1"/>
</dbReference>
<keyword evidence="2" id="KW-1185">Reference proteome</keyword>
<evidence type="ECO:0000313" key="2">
    <source>
        <dbReference type="Proteomes" id="UP000266693"/>
    </source>
</evidence>
<name>A0A396RPX3_9SPHN</name>
<accession>A0A396RPX3</accession>